<dbReference type="PANTHER" id="PTHR24104">
    <property type="entry name" value="E3 UBIQUITIN-PROTEIN LIGASE NHLRC1-RELATED"/>
    <property type="match status" value="1"/>
</dbReference>
<dbReference type="Gene3D" id="2.120.10.30">
    <property type="entry name" value="TolB, C-terminal domain"/>
    <property type="match status" value="2"/>
</dbReference>
<feature type="domain" description="B box-type" evidence="3">
    <location>
        <begin position="16"/>
        <end position="55"/>
    </location>
</feature>
<protein>
    <recommendedName>
        <fullName evidence="3">B box-type domain-containing protein</fullName>
    </recommendedName>
</protein>
<dbReference type="InterPro" id="IPR050952">
    <property type="entry name" value="TRIM-NHL_E3_ligases"/>
</dbReference>
<dbReference type="GO" id="GO:0061630">
    <property type="term" value="F:ubiquitin protein ligase activity"/>
    <property type="evidence" value="ECO:0007669"/>
    <property type="project" value="TreeGrafter"/>
</dbReference>
<dbReference type="Proteomes" id="UP000005408">
    <property type="component" value="Unassembled WGS sequence"/>
</dbReference>
<dbReference type="GO" id="GO:0000209">
    <property type="term" value="P:protein polyubiquitination"/>
    <property type="evidence" value="ECO:0007669"/>
    <property type="project" value="TreeGrafter"/>
</dbReference>
<dbReference type="GO" id="GO:0008270">
    <property type="term" value="F:zinc ion binding"/>
    <property type="evidence" value="ECO:0007669"/>
    <property type="project" value="UniProtKB-KW"/>
</dbReference>
<dbReference type="SUPFAM" id="SSF101898">
    <property type="entry name" value="NHL repeat"/>
    <property type="match status" value="1"/>
</dbReference>
<dbReference type="PANTHER" id="PTHR24104:SF47">
    <property type="entry name" value="E3 UBIQUITIN-PROTEIN LIGASE NHLRC1"/>
    <property type="match status" value="1"/>
</dbReference>
<dbReference type="InterPro" id="IPR000315">
    <property type="entry name" value="Znf_B-box"/>
</dbReference>
<keyword evidence="1" id="KW-0863">Zinc-finger</keyword>
<evidence type="ECO:0000256" key="1">
    <source>
        <dbReference type="PROSITE-ProRule" id="PRU00024"/>
    </source>
</evidence>
<dbReference type="GO" id="GO:0043161">
    <property type="term" value="P:proteasome-mediated ubiquitin-dependent protein catabolic process"/>
    <property type="evidence" value="ECO:0007669"/>
    <property type="project" value="TreeGrafter"/>
</dbReference>
<dbReference type="InterPro" id="IPR011042">
    <property type="entry name" value="6-blade_b-propeller_TolB-like"/>
</dbReference>
<dbReference type="AlphaFoldDB" id="A0A8W8M2V3"/>
<reference evidence="4" key="1">
    <citation type="submission" date="2022-08" db="UniProtKB">
        <authorList>
            <consortium name="EnsemblMetazoa"/>
        </authorList>
    </citation>
    <scope>IDENTIFICATION</scope>
    <source>
        <strain evidence="4">05x7-T-G4-1.051#20</strain>
    </source>
</reference>
<evidence type="ECO:0000313" key="5">
    <source>
        <dbReference type="Proteomes" id="UP000005408"/>
    </source>
</evidence>
<organism evidence="4 5">
    <name type="scientific">Magallana gigas</name>
    <name type="common">Pacific oyster</name>
    <name type="synonym">Crassostrea gigas</name>
    <dbReference type="NCBI Taxonomy" id="29159"/>
    <lineage>
        <taxon>Eukaryota</taxon>
        <taxon>Metazoa</taxon>
        <taxon>Spiralia</taxon>
        <taxon>Lophotrochozoa</taxon>
        <taxon>Mollusca</taxon>
        <taxon>Bivalvia</taxon>
        <taxon>Autobranchia</taxon>
        <taxon>Pteriomorphia</taxon>
        <taxon>Ostreida</taxon>
        <taxon>Ostreoidea</taxon>
        <taxon>Ostreidae</taxon>
        <taxon>Magallana</taxon>
    </lineage>
</organism>
<feature type="region of interest" description="Disordered" evidence="2">
    <location>
        <begin position="131"/>
        <end position="174"/>
    </location>
</feature>
<dbReference type="SUPFAM" id="SSF57845">
    <property type="entry name" value="B-box zinc-binding domain"/>
    <property type="match status" value="1"/>
</dbReference>
<keyword evidence="5" id="KW-1185">Reference proteome</keyword>
<name>A0A8W8M2V3_MAGGI</name>
<evidence type="ECO:0000313" key="4">
    <source>
        <dbReference type="EnsemblMetazoa" id="G31073.1:cds"/>
    </source>
</evidence>
<keyword evidence="1" id="KW-0479">Metal-binding</keyword>
<dbReference type="EnsemblMetazoa" id="G31073.1">
    <property type="protein sequence ID" value="G31073.1:cds"/>
    <property type="gene ID" value="G31073"/>
</dbReference>
<feature type="compositionally biased region" description="Polar residues" evidence="2">
    <location>
        <begin position="160"/>
        <end position="171"/>
    </location>
</feature>
<keyword evidence="1" id="KW-0862">Zinc</keyword>
<feature type="compositionally biased region" description="Low complexity" evidence="2">
    <location>
        <begin position="134"/>
        <end position="144"/>
    </location>
</feature>
<dbReference type="CDD" id="cd19756">
    <property type="entry name" value="Bbox2"/>
    <property type="match status" value="1"/>
</dbReference>
<sequence>MSLLKPRGPTPDYPKCQTHPHLALDCKCHCQDCDTPVCESCVSSTVHKGHKIVDMKTALQNKKEVLQRDLQELETNIYPAYQKIASTLSEIPKSITDLKALMDSKDIRIVSTYKSRNDEFRKLLLDKFSPQKFNGNNQNGHQNGPPSASSFALEEPVTPRRTTGAETSPTKRPQLDEASFTTVCNTGYKDLHSVACVDDEKIWTSGLNKTMKLFNLRGNHEKSMDTTSGVAPLDITVTKSGDLVYVDYRKGTVNIIKGTPTSDQVIIRRNKWKPRNVCTTSSGDFLVVMVSDDDYKSQIVRFSDSKEKQIIQFDDTGKPLFSSSISSKYISENRNLDICVSDSEANAVVVLTQAGKLRFRYPVSTSATKKEFKPIGITTDSQSRILASDLNNRKIHILDQDGQFLGSIDNCQLETPWGLCVDSRDNLFVAEYNTGIVKKIQYYKQTNQQ</sequence>
<dbReference type="PROSITE" id="PS50119">
    <property type="entry name" value="ZF_BBOX"/>
    <property type="match status" value="1"/>
</dbReference>
<evidence type="ECO:0000256" key="2">
    <source>
        <dbReference type="SAM" id="MobiDB-lite"/>
    </source>
</evidence>
<accession>A0A8W8M2V3</accession>
<dbReference type="Gene3D" id="3.30.160.60">
    <property type="entry name" value="Classic Zinc Finger"/>
    <property type="match status" value="1"/>
</dbReference>
<evidence type="ECO:0000259" key="3">
    <source>
        <dbReference type="PROSITE" id="PS50119"/>
    </source>
</evidence>
<proteinExistence type="predicted"/>